<dbReference type="PANTHER" id="PTHR30629">
    <property type="entry name" value="PROPHAGE INTEGRASE"/>
    <property type="match status" value="1"/>
</dbReference>
<evidence type="ECO:0000256" key="3">
    <source>
        <dbReference type="ARBA" id="ARBA00023125"/>
    </source>
</evidence>
<dbReference type="PROSITE" id="PS51898">
    <property type="entry name" value="TYR_RECOMBINASE"/>
    <property type="match status" value="1"/>
</dbReference>
<name>A0ABT0KJQ4_9GAMM</name>
<evidence type="ECO:0000313" key="6">
    <source>
        <dbReference type="EMBL" id="MCL1043959.1"/>
    </source>
</evidence>
<keyword evidence="3" id="KW-0238">DNA-binding</keyword>
<dbReference type="Proteomes" id="UP001202134">
    <property type="component" value="Unassembled WGS sequence"/>
</dbReference>
<evidence type="ECO:0000313" key="7">
    <source>
        <dbReference type="Proteomes" id="UP001202134"/>
    </source>
</evidence>
<proteinExistence type="inferred from homology"/>
<evidence type="ECO:0000256" key="4">
    <source>
        <dbReference type="ARBA" id="ARBA00023172"/>
    </source>
</evidence>
<keyword evidence="7" id="KW-1185">Reference proteome</keyword>
<dbReference type="EMBL" id="JAKIKU010000001">
    <property type="protein sequence ID" value="MCL1043959.1"/>
    <property type="molecule type" value="Genomic_DNA"/>
</dbReference>
<feature type="domain" description="Tyr recombinase" evidence="5">
    <location>
        <begin position="206"/>
        <end position="389"/>
    </location>
</feature>
<keyword evidence="2" id="KW-0229">DNA integration</keyword>
<evidence type="ECO:0000259" key="5">
    <source>
        <dbReference type="PROSITE" id="PS51898"/>
    </source>
</evidence>
<dbReference type="Gene3D" id="3.30.160.390">
    <property type="entry name" value="Integrase, DNA-binding domain"/>
    <property type="match status" value="1"/>
</dbReference>
<evidence type="ECO:0000256" key="2">
    <source>
        <dbReference type="ARBA" id="ARBA00022908"/>
    </source>
</evidence>
<dbReference type="Gene3D" id="1.10.443.10">
    <property type="entry name" value="Intergrase catalytic core"/>
    <property type="match status" value="1"/>
</dbReference>
<dbReference type="InterPro" id="IPR010998">
    <property type="entry name" value="Integrase_recombinase_N"/>
</dbReference>
<dbReference type="Gene3D" id="1.10.150.130">
    <property type="match status" value="1"/>
</dbReference>
<reference evidence="6 7" key="1">
    <citation type="submission" date="2022-01" db="EMBL/GenBank/DDBJ databases">
        <title>Whole genome-based taxonomy of the Shewanellaceae.</title>
        <authorList>
            <person name="Martin-Rodriguez A.J."/>
        </authorList>
    </citation>
    <scope>NUCLEOTIDE SEQUENCE [LARGE SCALE GENOMIC DNA]</scope>
    <source>
        <strain evidence="6 7">DSM 24955</strain>
    </source>
</reference>
<keyword evidence="4" id="KW-0233">DNA recombination</keyword>
<sequence length="396" mass="45123">MPEITKLFTDIIIERLPIKNTLQVFVDNRCTHLKLFVRPTGKKSFYFRAKRRGKDVKRKLGEAGSMSVSMARILANNMLSELKEPLTAFEVEVQTMPQQFVTVDDVFLLYKENELSYRKTIAGRAHALEVAYRNHVKPLIGSHYINELSKKCARSFFKDLEVKGYCAHNKALSGLKAAFNYAIDYEEQLGIQFNPFDRIKKLPGVIRNRYLTYEEAGRLFAALKGVSNQDVADIYRLALFTGARLSNVKQMEWSDLNLSSATWLIPSTRTKTSQHYEIPLHNMAMEIISNRQKASSETRFVFPAGPKSKYGYITGGDLVWKQAIKEAGLYHDNPNIRPRPHDLRRTFATWQIQSGADISVVSKALCHTSLKHTLVYAHTNVSQVRDAINGAFQKLV</sequence>
<dbReference type="InterPro" id="IPR050808">
    <property type="entry name" value="Phage_Integrase"/>
</dbReference>
<gene>
    <name evidence="6" type="ORF">L2737_01245</name>
</gene>
<evidence type="ECO:0000256" key="1">
    <source>
        <dbReference type="ARBA" id="ARBA00008857"/>
    </source>
</evidence>
<comment type="similarity">
    <text evidence="1">Belongs to the 'phage' integrase family.</text>
</comment>
<accession>A0ABT0KJQ4</accession>
<dbReference type="PANTHER" id="PTHR30629:SF2">
    <property type="entry name" value="PROPHAGE INTEGRASE INTS-RELATED"/>
    <property type="match status" value="1"/>
</dbReference>
<dbReference type="RefSeq" id="WP_248954495.1">
    <property type="nucleotide sequence ID" value="NZ_JAKIKU010000001.1"/>
</dbReference>
<dbReference type="CDD" id="cd00796">
    <property type="entry name" value="INT_Rci_Hp1_C"/>
    <property type="match status" value="1"/>
</dbReference>
<dbReference type="InterPro" id="IPR002104">
    <property type="entry name" value="Integrase_catalytic"/>
</dbReference>
<organism evidence="6 7">
    <name type="scientific">Shewanella electrodiphila</name>
    <dbReference type="NCBI Taxonomy" id="934143"/>
    <lineage>
        <taxon>Bacteria</taxon>
        <taxon>Pseudomonadati</taxon>
        <taxon>Pseudomonadota</taxon>
        <taxon>Gammaproteobacteria</taxon>
        <taxon>Alteromonadales</taxon>
        <taxon>Shewanellaceae</taxon>
        <taxon>Shewanella</taxon>
    </lineage>
</organism>
<dbReference type="InterPro" id="IPR011010">
    <property type="entry name" value="DNA_brk_join_enz"/>
</dbReference>
<dbReference type="SUPFAM" id="SSF56349">
    <property type="entry name" value="DNA breaking-rejoining enzymes"/>
    <property type="match status" value="1"/>
</dbReference>
<comment type="caution">
    <text evidence="6">The sequence shown here is derived from an EMBL/GenBank/DDBJ whole genome shotgun (WGS) entry which is preliminary data.</text>
</comment>
<dbReference type="InterPro" id="IPR013762">
    <property type="entry name" value="Integrase-like_cat_sf"/>
</dbReference>
<dbReference type="InterPro" id="IPR038488">
    <property type="entry name" value="Integrase_DNA-bd_sf"/>
</dbReference>
<protein>
    <submittedName>
        <fullName evidence="6">Site-specific integrase</fullName>
    </submittedName>
</protein>
<dbReference type="Pfam" id="PF00589">
    <property type="entry name" value="Phage_integrase"/>
    <property type="match status" value="1"/>
</dbReference>